<keyword evidence="1 2" id="KW-0732">Signal</keyword>
<dbReference type="EMBL" id="CP130612">
    <property type="protein sequence ID" value="WKW12456.1"/>
    <property type="molecule type" value="Genomic_DNA"/>
</dbReference>
<feature type="domain" description="Soluble ligand binding" evidence="4">
    <location>
        <begin position="258"/>
        <end position="307"/>
    </location>
</feature>
<feature type="domain" description="Soluble ligand binding" evidence="4">
    <location>
        <begin position="752"/>
        <end position="797"/>
    </location>
</feature>
<dbReference type="InterPro" id="IPR003715">
    <property type="entry name" value="Poly_export_N"/>
</dbReference>
<dbReference type="Pfam" id="PF10531">
    <property type="entry name" value="SLBB"/>
    <property type="match status" value="6"/>
</dbReference>
<dbReference type="AlphaFoldDB" id="A0AA49JUZ1"/>
<dbReference type="Gene3D" id="3.10.560.10">
    <property type="entry name" value="Outer membrane lipoprotein wza domain like"/>
    <property type="match status" value="6"/>
</dbReference>
<feature type="domain" description="Soluble ligand binding" evidence="4">
    <location>
        <begin position="640"/>
        <end position="682"/>
    </location>
</feature>
<evidence type="ECO:0000313" key="5">
    <source>
        <dbReference type="EMBL" id="WKW12456.1"/>
    </source>
</evidence>
<evidence type="ECO:0000259" key="3">
    <source>
        <dbReference type="Pfam" id="PF02563"/>
    </source>
</evidence>
<reference evidence="5" key="1">
    <citation type="submission" date="2023-07" db="EMBL/GenBank/DDBJ databases">
        <authorList>
            <person name="Haufschild T."/>
            <person name="Kallscheuer N."/>
            <person name="Hammer J."/>
            <person name="Kohn T."/>
            <person name="Kabuu M."/>
            <person name="Jogler M."/>
            <person name="Wohfarth N."/>
            <person name="Heuer A."/>
            <person name="Rohde M."/>
            <person name="van Teeseling M.C.F."/>
            <person name="Jogler C."/>
        </authorList>
    </citation>
    <scope>NUCLEOTIDE SEQUENCE</scope>
    <source>
        <strain evidence="5">Strain 138</strain>
        <strain evidence="6">Strain 318</strain>
    </source>
</reference>
<dbReference type="PANTHER" id="PTHR33619">
    <property type="entry name" value="POLYSACCHARIDE EXPORT PROTEIN GFCE-RELATED"/>
    <property type="match status" value="1"/>
</dbReference>
<evidence type="ECO:0000256" key="2">
    <source>
        <dbReference type="SAM" id="SignalP"/>
    </source>
</evidence>
<dbReference type="Pfam" id="PF02563">
    <property type="entry name" value="Poly_export"/>
    <property type="match status" value="1"/>
</dbReference>
<evidence type="ECO:0000259" key="4">
    <source>
        <dbReference type="Pfam" id="PF10531"/>
    </source>
</evidence>
<organism evidence="5">
    <name type="scientific">Pseudogemmatithrix spongiicola</name>
    <dbReference type="NCBI Taxonomy" id="3062599"/>
    <lineage>
        <taxon>Bacteria</taxon>
        <taxon>Pseudomonadati</taxon>
        <taxon>Gemmatimonadota</taxon>
        <taxon>Gemmatimonadia</taxon>
        <taxon>Gemmatimonadales</taxon>
        <taxon>Gemmatimonadaceae</taxon>
        <taxon>Pseudogemmatithrix</taxon>
    </lineage>
</organism>
<proteinExistence type="predicted"/>
<feature type="domain" description="Polysaccharide export protein N-terminal" evidence="3">
    <location>
        <begin position="168"/>
        <end position="233"/>
    </location>
</feature>
<evidence type="ECO:0000313" key="6">
    <source>
        <dbReference type="EMBL" id="WKW15363.1"/>
    </source>
</evidence>
<dbReference type="EMBL" id="CP130613">
    <property type="protein sequence ID" value="WKW15363.1"/>
    <property type="molecule type" value="Genomic_DNA"/>
</dbReference>
<evidence type="ECO:0000256" key="1">
    <source>
        <dbReference type="ARBA" id="ARBA00022729"/>
    </source>
</evidence>
<feature type="domain" description="Soluble ligand binding" evidence="4">
    <location>
        <begin position="434"/>
        <end position="485"/>
    </location>
</feature>
<dbReference type="KEGG" id="pspc:Strain318_001748"/>
<evidence type="ECO:0000313" key="7">
    <source>
        <dbReference type="Proteomes" id="UP001229955"/>
    </source>
</evidence>
<protein>
    <submittedName>
        <fullName evidence="5">SLBB domain-containing protein</fullName>
    </submittedName>
</protein>
<dbReference type="InterPro" id="IPR019554">
    <property type="entry name" value="Soluble_ligand-bd"/>
</dbReference>
<dbReference type="InterPro" id="IPR049712">
    <property type="entry name" value="Poly_export"/>
</dbReference>
<dbReference type="RefSeq" id="WP_367885334.1">
    <property type="nucleotide sequence ID" value="NZ_CP130612.1"/>
</dbReference>
<accession>A0AA49JUZ1</accession>
<name>A0AA49JUZ1_9BACT</name>
<dbReference type="Proteomes" id="UP001229955">
    <property type="component" value="Chromosome"/>
</dbReference>
<dbReference type="PANTHER" id="PTHR33619:SF3">
    <property type="entry name" value="POLYSACCHARIDE EXPORT PROTEIN GFCE-RELATED"/>
    <property type="match status" value="1"/>
</dbReference>
<feature type="domain" description="Soluble ligand binding" evidence="4">
    <location>
        <begin position="340"/>
        <end position="387"/>
    </location>
</feature>
<feature type="signal peptide" evidence="2">
    <location>
        <begin position="1"/>
        <end position="22"/>
    </location>
</feature>
<gene>
    <name evidence="5" type="ORF">Strain138_001749</name>
    <name evidence="6" type="ORF">Strain318_001748</name>
</gene>
<dbReference type="GO" id="GO:0015159">
    <property type="term" value="F:polysaccharide transmembrane transporter activity"/>
    <property type="evidence" value="ECO:0007669"/>
    <property type="project" value="InterPro"/>
</dbReference>
<feature type="chain" id="PRO_5041306967" evidence="2">
    <location>
        <begin position="23"/>
        <end position="855"/>
    </location>
</feature>
<keyword evidence="7" id="KW-1185">Reference proteome</keyword>
<accession>A0AA49K181</accession>
<feature type="domain" description="Soluble ligand binding" evidence="4">
    <location>
        <begin position="524"/>
        <end position="574"/>
    </location>
</feature>
<sequence>MVRHSFVIGFLAVALASSAAAAQQRIPSPSEAQALMQSRPDLANQVRQQITQSGMTPDQIRARLRAEGYPESFLDGLLPGGNAQGVNVTDDMIAAIGRLGIASSDDAAMLRTMLRSGDSLSTTRRIELPRVSDDSVRGPGADSLAYRLFGLETFRNATSEFMPVLDGPVDENYRLGPGDQLVLILTGDAELAHTLDVTREGFVMIPQVGQLSVANLTIGQLENLLYARLPRSYAGVRRGADAPTKFSISVSRLRAIQVFVTGEVERPASYRISSASTAMTALYAAGGPTSNGSLRRVEVRRAGKVIGALDTYDYLVRGDNAKDVRLENGDIVFVTTHGPRVRVMGEIMRPATYELLPGETLTDVIGVAGGLRPTASGLRLRIARIVPAAERSGAGQVRQVVDVAANAGALPAIPMVAGDEVTVLPIAERVRNRVVVRGHVWSPGAQGLRPGMTLGEALRAAGGPKPDVYLGQVSVTRLRADSTRMALRAMLRDSTGAVVNDFALQEDDEITVFSLTEFRPPRFVAIGGSVRRGGQYRWREGMTLRDLVLEAGGLREGAYLREAEVARIPEARNGRTTAQTIRVPLDSSYLADYAPGRPYIAPRGETAAGFRSAPEVPLLPYDNVLIMQQPDWLTPRSVVLSGEVRFPGRYTLVSKDERLSDVIRRAGGLTADAAVDAAYFARAVALTSFRADTSKLRRDSLALGSLVPDTVERARVGLDLAQALRERNSSDNLVLFDDDSLHVPVQRSTIEIRGAVNAPTSITAQGGARLSFYVRAAGGASLVGDERKAYVIQPNGQIQARRRILLVPVDPKPRPGATVVVPARSTENRASERIAMVSVIAQTVASLATVYAILR</sequence>